<evidence type="ECO:0000256" key="4">
    <source>
        <dbReference type="ARBA" id="ARBA00022989"/>
    </source>
</evidence>
<dbReference type="Pfam" id="PF02687">
    <property type="entry name" value="FtsX"/>
    <property type="match status" value="2"/>
</dbReference>
<reference evidence="9 10" key="1">
    <citation type="submission" date="2018-07" db="EMBL/GenBank/DDBJ databases">
        <title>Pseudomonas laoshanensis sp. nov., isolated from soil.</title>
        <authorList>
            <person name="Sun J."/>
            <person name="Yu L."/>
            <person name="Wang M."/>
            <person name="Zhang C."/>
        </authorList>
    </citation>
    <scope>NUCLEOTIDE SEQUENCE [LARGE SCALE GENOMIC DNA]</scope>
    <source>
        <strain evidence="9 10">Y22</strain>
    </source>
</reference>
<evidence type="ECO:0000313" key="10">
    <source>
        <dbReference type="Proteomes" id="UP000463138"/>
    </source>
</evidence>
<sequence>MGWTLHSLLSHWRRHPLQAACLLVGLWLATALWTGVQALNSQARDSYDRAAQLFGGSGQSVLVSPGGQLIPQQRFAELRRAGWPVSPVLQGSVSVATPGGERRLQLTGIDPLSLPSGGALASGMQSTDALAEFIRAPGRSWVAADTLADLGVNAATPLTLAEGQVLPPLQVVADMPPGVLVVDIGRAQQLLNQAGLLSELLVDNQFAAGQPAIANDLPLIWESRGEADLQRLTDSFHLNLTALGLLAFVVGLFIVHAAAGLAMEQRRGVMQTLRACGTSLRMLVAALLVELVLLALIGGSLGVLSGFALAGLLMGDVAASLRGLYGAQVAGQLSLGAGWWLAGLGMSLLGTLLAGGSSVLTALRMPVLAWARPQAWREAQGRVVARLSALGVLLLSTALLLIEFGSGLLAGFALLACLLLGAAWLLPVFLQGMLRLGARSARGPIGQWFWADSQQQLSGLSMALMALLLALAANVGVGSMTEGFRQTFTGWLDQRLAADIYIRPESEEQAAEITTWLQARPEVRAQLPSWQLDTRIAGWPAELSGVIDHPLYAQTWPLLESVPEAWKALAAGQGAMVSEQLGYRLGLALGDQLVVTTPAGEWRLKVLGRYADYGNPRGQLLVSATGLTQRWIDQPITSLGVLSAPGRAAELASELQSHFALAGNRVIDQASLKRYSRDVFEQTFAATAALNTLTLGVAAIALLTSLLSLADSRLSQLAPLWAMGLRPSQLAGLSLLQMLVLAAFTCLMAIPLGLLLAWCLIDVVNVQAFGWRLPWHWFPAQWATLGGFALAAVLLASLGPVWRIARAQPGSLLRSFANES</sequence>
<name>A0A7V7KTD6_9GAMM</name>
<feature type="transmembrane region" description="Helical" evidence="6">
    <location>
        <begin position="339"/>
        <end position="363"/>
    </location>
</feature>
<feature type="transmembrane region" description="Helical" evidence="6">
    <location>
        <begin position="383"/>
        <end position="402"/>
    </location>
</feature>
<evidence type="ECO:0000256" key="1">
    <source>
        <dbReference type="ARBA" id="ARBA00004651"/>
    </source>
</evidence>
<feature type="transmembrane region" description="Helical" evidence="6">
    <location>
        <begin position="730"/>
        <end position="761"/>
    </location>
</feature>
<feature type="domain" description="ABC3 transporter permease C-terminal" evidence="7">
    <location>
        <begin position="243"/>
        <end position="366"/>
    </location>
</feature>
<feature type="transmembrane region" description="Helical" evidence="6">
    <location>
        <begin position="283"/>
        <end position="314"/>
    </location>
</feature>
<dbReference type="Proteomes" id="UP000463138">
    <property type="component" value="Unassembled WGS sequence"/>
</dbReference>
<dbReference type="PANTHER" id="PTHR30287:SF2">
    <property type="entry name" value="BLL1001 PROTEIN"/>
    <property type="match status" value="1"/>
</dbReference>
<evidence type="ECO:0000256" key="2">
    <source>
        <dbReference type="ARBA" id="ARBA00022475"/>
    </source>
</evidence>
<keyword evidence="4 6" id="KW-1133">Transmembrane helix</keyword>
<dbReference type="AlphaFoldDB" id="A0A7V7KTD6"/>
<keyword evidence="3 6" id="KW-0812">Transmembrane</keyword>
<evidence type="ECO:0000256" key="5">
    <source>
        <dbReference type="ARBA" id="ARBA00023136"/>
    </source>
</evidence>
<feature type="domain" description="ABC3 transporter permease C-terminal" evidence="7">
    <location>
        <begin position="691"/>
        <end position="809"/>
    </location>
</feature>
<feature type="transmembrane region" description="Helical" evidence="6">
    <location>
        <begin position="240"/>
        <end position="262"/>
    </location>
</feature>
<dbReference type="InterPro" id="IPR003838">
    <property type="entry name" value="ABC3_permease_C"/>
</dbReference>
<feature type="transmembrane region" description="Helical" evidence="6">
    <location>
        <begin position="457"/>
        <end position="477"/>
    </location>
</feature>
<feature type="domain" description="MacB-like periplasmic core" evidence="8">
    <location>
        <begin position="462"/>
        <end position="653"/>
    </location>
</feature>
<evidence type="ECO:0000259" key="7">
    <source>
        <dbReference type="Pfam" id="PF02687"/>
    </source>
</evidence>
<comment type="caution">
    <text evidence="9">The sequence shown here is derived from an EMBL/GenBank/DDBJ whole genome shotgun (WGS) entry which is preliminary data.</text>
</comment>
<keyword evidence="2" id="KW-1003">Cell membrane</keyword>
<dbReference type="GO" id="GO:0005886">
    <property type="term" value="C:plasma membrane"/>
    <property type="evidence" value="ECO:0007669"/>
    <property type="project" value="UniProtKB-SubCell"/>
</dbReference>
<evidence type="ECO:0000256" key="6">
    <source>
        <dbReference type="SAM" id="Phobius"/>
    </source>
</evidence>
<evidence type="ECO:0000256" key="3">
    <source>
        <dbReference type="ARBA" id="ARBA00022692"/>
    </source>
</evidence>
<dbReference type="PANTHER" id="PTHR30287">
    <property type="entry name" value="MEMBRANE COMPONENT OF PREDICTED ABC SUPERFAMILY METABOLITE UPTAKE TRANSPORTER"/>
    <property type="match status" value="1"/>
</dbReference>
<evidence type="ECO:0000259" key="8">
    <source>
        <dbReference type="Pfam" id="PF12704"/>
    </source>
</evidence>
<dbReference type="Pfam" id="PF12704">
    <property type="entry name" value="MacB_PCD"/>
    <property type="match status" value="1"/>
</dbReference>
<feature type="transmembrane region" description="Helical" evidence="6">
    <location>
        <begin position="408"/>
        <end position="430"/>
    </location>
</feature>
<keyword evidence="5 6" id="KW-0472">Membrane</keyword>
<feature type="transmembrane region" description="Helical" evidence="6">
    <location>
        <begin position="781"/>
        <end position="805"/>
    </location>
</feature>
<evidence type="ECO:0000313" key="9">
    <source>
        <dbReference type="EMBL" id="KAA0691910.1"/>
    </source>
</evidence>
<gene>
    <name evidence="9" type="ORF">DT594_16350</name>
</gene>
<dbReference type="InterPro" id="IPR038766">
    <property type="entry name" value="Membrane_comp_ABC_pdt"/>
</dbReference>
<dbReference type="OrthoDB" id="343744at2"/>
<accession>A0A7V7KTD6</accession>
<dbReference type="InterPro" id="IPR025857">
    <property type="entry name" value="MacB_PCD"/>
</dbReference>
<protein>
    <submittedName>
        <fullName evidence="9">ABC transporter permease</fullName>
    </submittedName>
</protein>
<dbReference type="EMBL" id="QOVF01000007">
    <property type="protein sequence ID" value="KAA0691910.1"/>
    <property type="molecule type" value="Genomic_DNA"/>
</dbReference>
<organism evidence="9 10">
    <name type="scientific">Halopseudomonas laoshanensis</name>
    <dbReference type="NCBI Taxonomy" id="2268758"/>
    <lineage>
        <taxon>Bacteria</taxon>
        <taxon>Pseudomonadati</taxon>
        <taxon>Pseudomonadota</taxon>
        <taxon>Gammaproteobacteria</taxon>
        <taxon>Pseudomonadales</taxon>
        <taxon>Pseudomonadaceae</taxon>
        <taxon>Halopseudomonas</taxon>
    </lineage>
</organism>
<comment type="subcellular location">
    <subcellularLocation>
        <location evidence="1">Cell membrane</location>
        <topology evidence="1">Multi-pass membrane protein</topology>
    </subcellularLocation>
</comment>
<proteinExistence type="predicted"/>
<keyword evidence="10" id="KW-1185">Reference proteome</keyword>
<feature type="transmembrane region" description="Helical" evidence="6">
    <location>
        <begin position="684"/>
        <end position="709"/>
    </location>
</feature>